<dbReference type="Pfam" id="PF07715">
    <property type="entry name" value="Plug"/>
    <property type="match status" value="1"/>
</dbReference>
<dbReference type="InterPro" id="IPR023996">
    <property type="entry name" value="TonB-dep_OMP_SusC/RagA"/>
</dbReference>
<dbReference type="InterPro" id="IPR023997">
    <property type="entry name" value="TonB-dep_OMP_SusC/RagA_CS"/>
</dbReference>
<dbReference type="InterPro" id="IPR036942">
    <property type="entry name" value="Beta-barrel_TonB_sf"/>
</dbReference>
<dbReference type="EMBL" id="VSSQ01000367">
    <property type="protein sequence ID" value="MPL92708.1"/>
    <property type="molecule type" value="Genomic_DNA"/>
</dbReference>
<evidence type="ECO:0000256" key="2">
    <source>
        <dbReference type="ARBA" id="ARBA00022448"/>
    </source>
</evidence>
<gene>
    <name evidence="7" type="primary">susC_57</name>
    <name evidence="7" type="ORF">SDC9_38821</name>
</gene>
<keyword evidence="2" id="KW-0813">Transport</keyword>
<dbReference type="FunFam" id="2.170.130.10:FF:000008">
    <property type="entry name" value="SusC/RagA family TonB-linked outer membrane protein"/>
    <property type="match status" value="1"/>
</dbReference>
<sequence>MKITKNKQKTGAITSDGKYLLRFALILLLVVPMGLSAQKITLTGVVVDTANDPIIGANILIKGTASGTITDFNGAFSIDVAVSDVLVVSYIGMIPQEIAVGNSRNIRVVLTEDTRTLEEVVVIGYGTQKKKDLTTAVSSVSGEEIAERPIISAAQALQGKAAGVQVIQPSGKPGAGLSIRVRGSTSISSSNEPLYVVDGTPTNDISNLNPSDIENMSILKDASSAAIYGSRAANGVVLITTKRGSKGESQISLNSYFGFSKVGKTLSTLNTTQYYDLMDEIYGEGYVDRTNTNFTDWNQEIFGTGYQQNYQLTFSGATDKTNYFVSGGYQKEEGIISPAWYDRLSFRTNLDTEIKSWLHLSSNLNVTRTKRRDATDNTSSGRGGIILSVLNTPPFLEIWDPAHPGQYAVNPFQPSWENPVAQASSYNMNNDYRLMGNVAITIDFTKDLKFKSSFSADFTSHQWDSFIDPVKTGYGRQNNGLGEAARDTYLTWLTEHLLTYDKSWGKHTVSVLAGMTAQEYHHENSYQAVKDFVKGVQNNKEYMTLNWANQITASTTSADEWALVSGLARFHYNWDSRYLATANLRVDASSKLHPNHRTGIFPSFSAGWRISAEEFWGGLADVANDMKLRIGWGKNGNQEGLSSYSYYNLNYVQKVTETGSGPSIKPVSTMGNPDLTWETTTQTNAGIDLSLFNSRIVLALDAYYKKTTDLIRIVYLPETVGRNPVRNSGEIENKGLEFQLTTRNLTGVFKWDTDFNMSFNTNQTMNFDFNKPTFQGFVESNGQTATILKGGYPLGTFYGYIADGVDSETGNMIYRDLNKNNILDAGDRTVIGNPHPKFIYGMTNTLSYKGFTLNFFFQGTYGNDIYNASRIDTEGMFDTKNQSVRVLNRWQRPGMITTIPKASSEGDTQNVLTSTRFIEDGSYLRLKTLTLSYNFDKKLLGSQKIISNVNIYATATNLFTLTNYSGYDPEVNYAGNSGTVLGIDYGTYPQSKSVIFGLNVNF</sequence>
<accession>A0A644VMY6</accession>
<dbReference type="GO" id="GO:0009279">
    <property type="term" value="C:cell outer membrane"/>
    <property type="evidence" value="ECO:0007669"/>
    <property type="project" value="UniProtKB-SubCell"/>
</dbReference>
<evidence type="ECO:0000256" key="3">
    <source>
        <dbReference type="ARBA" id="ARBA00022692"/>
    </source>
</evidence>
<dbReference type="Gene3D" id="2.40.170.20">
    <property type="entry name" value="TonB-dependent receptor, beta-barrel domain"/>
    <property type="match status" value="1"/>
</dbReference>
<keyword evidence="3" id="KW-0812">Transmembrane</keyword>
<dbReference type="NCBIfam" id="TIGR04056">
    <property type="entry name" value="OMP_RagA_SusC"/>
    <property type="match status" value="1"/>
</dbReference>
<evidence type="ECO:0000259" key="6">
    <source>
        <dbReference type="Pfam" id="PF07715"/>
    </source>
</evidence>
<dbReference type="NCBIfam" id="TIGR04057">
    <property type="entry name" value="SusC_RagA_signa"/>
    <property type="match status" value="1"/>
</dbReference>
<keyword evidence="5" id="KW-0998">Cell outer membrane</keyword>
<dbReference type="PROSITE" id="PS52016">
    <property type="entry name" value="TONB_DEPENDENT_REC_3"/>
    <property type="match status" value="1"/>
</dbReference>
<dbReference type="InterPro" id="IPR039426">
    <property type="entry name" value="TonB-dep_rcpt-like"/>
</dbReference>
<comment type="caution">
    <text evidence="7">The sequence shown here is derived from an EMBL/GenBank/DDBJ whole genome shotgun (WGS) entry which is preliminary data.</text>
</comment>
<dbReference type="InterPro" id="IPR008969">
    <property type="entry name" value="CarboxyPept-like_regulatory"/>
</dbReference>
<feature type="domain" description="TonB-dependent receptor plug" evidence="6">
    <location>
        <begin position="129"/>
        <end position="236"/>
    </location>
</feature>
<dbReference type="SUPFAM" id="SSF49464">
    <property type="entry name" value="Carboxypeptidase regulatory domain-like"/>
    <property type="match status" value="1"/>
</dbReference>
<keyword evidence="7" id="KW-0675">Receptor</keyword>
<evidence type="ECO:0000256" key="4">
    <source>
        <dbReference type="ARBA" id="ARBA00023136"/>
    </source>
</evidence>
<protein>
    <submittedName>
        <fullName evidence="7">TonB-dependent receptor SusC</fullName>
    </submittedName>
</protein>
<comment type="subcellular location">
    <subcellularLocation>
        <location evidence="1">Cell outer membrane</location>
        <topology evidence="1">Multi-pass membrane protein</topology>
    </subcellularLocation>
</comment>
<dbReference type="FunFam" id="2.60.40.1120:FF:000003">
    <property type="entry name" value="Outer membrane protein Omp121"/>
    <property type="match status" value="1"/>
</dbReference>
<keyword evidence="4" id="KW-0472">Membrane</keyword>
<organism evidence="7">
    <name type="scientific">bioreactor metagenome</name>
    <dbReference type="NCBI Taxonomy" id="1076179"/>
    <lineage>
        <taxon>unclassified sequences</taxon>
        <taxon>metagenomes</taxon>
        <taxon>ecological metagenomes</taxon>
    </lineage>
</organism>
<evidence type="ECO:0000313" key="7">
    <source>
        <dbReference type="EMBL" id="MPL92708.1"/>
    </source>
</evidence>
<dbReference type="InterPro" id="IPR037066">
    <property type="entry name" value="Plug_dom_sf"/>
</dbReference>
<evidence type="ECO:0000256" key="5">
    <source>
        <dbReference type="ARBA" id="ARBA00023237"/>
    </source>
</evidence>
<evidence type="ECO:0000256" key="1">
    <source>
        <dbReference type="ARBA" id="ARBA00004571"/>
    </source>
</evidence>
<dbReference type="SUPFAM" id="SSF56935">
    <property type="entry name" value="Porins"/>
    <property type="match status" value="1"/>
</dbReference>
<dbReference type="InterPro" id="IPR012910">
    <property type="entry name" value="Plug_dom"/>
</dbReference>
<dbReference type="Gene3D" id="2.170.130.10">
    <property type="entry name" value="TonB-dependent receptor, plug domain"/>
    <property type="match status" value="1"/>
</dbReference>
<dbReference type="AlphaFoldDB" id="A0A644VMY6"/>
<reference evidence="7" key="1">
    <citation type="submission" date="2019-08" db="EMBL/GenBank/DDBJ databases">
        <authorList>
            <person name="Kucharzyk K."/>
            <person name="Murdoch R.W."/>
            <person name="Higgins S."/>
            <person name="Loffler F."/>
        </authorList>
    </citation>
    <scope>NUCLEOTIDE SEQUENCE</scope>
</reference>
<proteinExistence type="predicted"/>
<dbReference type="Pfam" id="PF13715">
    <property type="entry name" value="CarbopepD_reg_2"/>
    <property type="match status" value="1"/>
</dbReference>
<name>A0A644VMY6_9ZZZZ</name>